<comment type="similarity">
    <text evidence="2">Belongs to the beta-catenin family.</text>
</comment>
<sequence>MSSISSTEEQFHWQTQDGQKDIEDELTTGLELVDSCIRSLQESGILDPQDYSASERPSLLSQSALQLNTKPEGSFQYSASYHSNQTLALGETAAAPLPARSTQPRGAIQSYSQLSSTIGTYATLSPTKRLVHAAEQYSKHSQELYATATLQRPGSLAAGSRASYSSQHSHLGSELRALQSPEHHIDPIYEDRVYQKPPMRSLSQSQGDPLQPAHTGTYRTSTAPSSPGVDSVPLQRTGSQHGTQNATATFQRASYAAGPASNYADPYRQLQYCPSVESPYSKSGPAIPPEGTLARSPSIDSIQKDPREFGWRDPELPEVIQMLQHQFPSVQSNAAAYLQHLCFGDNKIKAEIRRQGGIQLLVDLLDHRMTEVHRSACGALRNLVYGKANDDNKIALKNCGGIPALVRLLRKTTDLEIRELVTGVLWNLSSCDALKMPIIQDALAVLTNAVIIPHSGWENSPLQDDHKIQLHSSQVLRNATGCLRNVSSAGEEARRRMRECDGLTDALLYVIQSALGSSEIDSKTVENCVCILRNLSYRLAAETSQGQQMGTDELDGLLCGDANGKDAESSGCWGKKKKKKKSQDQWDGVGPLPDCAEPPKGIQMLWHPSIVKPYLTLLSECSNPDTLEGAAGALQNLAAGSWKWSVYIRAAVRKEKGLPILVELLRIDNDRVVCAVATALRNMALDVRNKELIGKYAMRDLVHRLPGANNSNSSASKAMSDDTVTAICCTLHEVITKNMENAKALRDAGGIEKLVGISKSKGDKHSPKVVKAASQVLNSMWQYRDLRSLYKKWAAPSFSVAEDRGFSPTHHSGSWHAQHTLSQSQETRIYSPSQDGWSQYHFVASSSTIERDRQRPYSSSRTPSISPVRMSPNNRSASAPASPREMISLKERKTDYESTGTNATYHGSKGEHTSRKDTMTAQNTGISTLYRNSYGAPAEDIKHNQVSTQPVPQEPSRKDYEPYQPFQNSTRNYDESFFEDQVHHRPPASEYNMHLGLKSTGNYVDFYSAARPYSELNYETSHYPASPDSWV</sequence>
<dbReference type="Pfam" id="PF00514">
    <property type="entry name" value="Arm"/>
    <property type="match status" value="4"/>
</dbReference>
<feature type="compositionally biased region" description="Basic and acidic residues" evidence="7">
    <location>
        <begin position="887"/>
        <end position="896"/>
    </location>
</feature>
<reference evidence="8" key="1">
    <citation type="submission" date="2025-08" db="UniProtKB">
        <authorList>
            <consortium name="Ensembl"/>
        </authorList>
    </citation>
    <scope>IDENTIFICATION</scope>
</reference>
<feature type="repeat" description="ARM" evidence="6">
    <location>
        <begin position="400"/>
        <end position="443"/>
    </location>
</feature>
<dbReference type="InterPro" id="IPR000225">
    <property type="entry name" value="Armadillo"/>
</dbReference>
<evidence type="ECO:0000256" key="3">
    <source>
        <dbReference type="ARBA" id="ARBA00022737"/>
    </source>
</evidence>
<dbReference type="GO" id="GO:0098609">
    <property type="term" value="P:cell-cell adhesion"/>
    <property type="evidence" value="ECO:0007669"/>
    <property type="project" value="InterPro"/>
</dbReference>
<evidence type="ECO:0000256" key="4">
    <source>
        <dbReference type="ARBA" id="ARBA00022889"/>
    </source>
</evidence>
<feature type="repeat" description="ARM" evidence="6">
    <location>
        <begin position="356"/>
        <end position="389"/>
    </location>
</feature>
<feature type="compositionally biased region" description="Polar residues" evidence="7">
    <location>
        <begin position="1"/>
        <end position="17"/>
    </location>
</feature>
<accession>A0A8C3LLY5</accession>
<dbReference type="InterPro" id="IPR011989">
    <property type="entry name" value="ARM-like"/>
</dbReference>
<feature type="region of interest" description="Disordered" evidence="7">
    <location>
        <begin position="848"/>
        <end position="916"/>
    </location>
</feature>
<dbReference type="Ensembl" id="ENSCPIT00010014655.1">
    <property type="protein sequence ID" value="ENSCPIP00010012368.1"/>
    <property type="gene ID" value="ENSCPIG00010009613.1"/>
</dbReference>
<dbReference type="AlphaFoldDB" id="A0A8C3LLY5"/>
<dbReference type="GO" id="GO:0014069">
    <property type="term" value="C:postsynaptic density"/>
    <property type="evidence" value="ECO:0007669"/>
    <property type="project" value="TreeGrafter"/>
</dbReference>
<name>A0A8C3LLY5_CHRPC</name>
<keyword evidence="5" id="KW-0965">Cell junction</keyword>
<evidence type="ECO:0000313" key="9">
    <source>
        <dbReference type="Proteomes" id="UP000694543"/>
    </source>
</evidence>
<reference evidence="8" key="2">
    <citation type="submission" date="2025-09" db="UniProtKB">
        <authorList>
            <consortium name="Ensembl"/>
        </authorList>
    </citation>
    <scope>IDENTIFICATION</scope>
</reference>
<dbReference type="PANTHER" id="PTHR10372:SF9">
    <property type="entry name" value="CATENIN DELTA-2"/>
    <property type="match status" value="1"/>
</dbReference>
<evidence type="ECO:0000313" key="8">
    <source>
        <dbReference type="Ensembl" id="ENSCPIP00010012368.1"/>
    </source>
</evidence>
<feature type="region of interest" description="Disordered" evidence="7">
    <location>
        <begin position="197"/>
        <end position="245"/>
    </location>
</feature>
<protein>
    <submittedName>
        <fullName evidence="8">Catenin delta 2</fullName>
    </submittedName>
</protein>
<feature type="compositionally biased region" description="Polar residues" evidence="7">
    <location>
        <begin position="809"/>
        <end position="829"/>
    </location>
</feature>
<dbReference type="GO" id="GO:0005737">
    <property type="term" value="C:cytoplasm"/>
    <property type="evidence" value="ECO:0007669"/>
    <property type="project" value="TreeGrafter"/>
</dbReference>
<dbReference type="GO" id="GO:0005886">
    <property type="term" value="C:plasma membrane"/>
    <property type="evidence" value="ECO:0007669"/>
    <property type="project" value="TreeGrafter"/>
</dbReference>
<dbReference type="GO" id="GO:0005634">
    <property type="term" value="C:nucleus"/>
    <property type="evidence" value="ECO:0007669"/>
    <property type="project" value="TreeGrafter"/>
</dbReference>
<feature type="compositionally biased region" description="Polar residues" evidence="7">
    <location>
        <begin position="856"/>
        <end position="865"/>
    </location>
</feature>
<feature type="region of interest" description="Disordered" evidence="7">
    <location>
        <begin position="804"/>
        <end position="829"/>
    </location>
</feature>
<dbReference type="PROSITE" id="PS50176">
    <property type="entry name" value="ARM_REPEAT"/>
    <property type="match status" value="3"/>
</dbReference>
<dbReference type="GO" id="GO:0060997">
    <property type="term" value="P:dendritic spine morphogenesis"/>
    <property type="evidence" value="ECO:0007669"/>
    <property type="project" value="TreeGrafter"/>
</dbReference>
<dbReference type="Gene3D" id="1.25.10.10">
    <property type="entry name" value="Leucine-rich Repeat Variant"/>
    <property type="match status" value="1"/>
</dbReference>
<dbReference type="Proteomes" id="UP000694543">
    <property type="component" value="Unplaced"/>
</dbReference>
<dbReference type="InterPro" id="IPR016024">
    <property type="entry name" value="ARM-type_fold"/>
</dbReference>
<comment type="subcellular location">
    <subcellularLocation>
        <location evidence="1">Cell junction</location>
    </subcellularLocation>
</comment>
<dbReference type="FunFam" id="1.25.10.10:FF:001160">
    <property type="entry name" value="Catenin delta 2"/>
    <property type="match status" value="1"/>
</dbReference>
<dbReference type="PANTHER" id="PTHR10372">
    <property type="entry name" value="PLAKOPHILLIN-RELATED"/>
    <property type="match status" value="1"/>
</dbReference>
<feature type="compositionally biased region" description="Low complexity" evidence="7">
    <location>
        <begin position="871"/>
        <end position="884"/>
    </location>
</feature>
<dbReference type="FunFam" id="1.25.10.10:FF:001123">
    <property type="entry name" value="Catenin (cadherin-associated protein), delta 2a"/>
    <property type="match status" value="1"/>
</dbReference>
<dbReference type="GO" id="GO:0005912">
    <property type="term" value="C:adherens junction"/>
    <property type="evidence" value="ECO:0007669"/>
    <property type="project" value="TreeGrafter"/>
</dbReference>
<keyword evidence="4" id="KW-0130">Cell adhesion</keyword>
<evidence type="ECO:0000256" key="5">
    <source>
        <dbReference type="ARBA" id="ARBA00022949"/>
    </source>
</evidence>
<dbReference type="InterPro" id="IPR028435">
    <property type="entry name" value="Plakophilin/d_Catenin"/>
</dbReference>
<evidence type="ECO:0000256" key="2">
    <source>
        <dbReference type="ARBA" id="ARBA00005462"/>
    </source>
</evidence>
<evidence type="ECO:0000256" key="6">
    <source>
        <dbReference type="PROSITE-ProRule" id="PRU00259"/>
    </source>
</evidence>
<feature type="region of interest" description="Disordered" evidence="7">
    <location>
        <begin position="1"/>
        <end position="20"/>
    </location>
</feature>
<dbReference type="SUPFAM" id="SSF48371">
    <property type="entry name" value="ARM repeat"/>
    <property type="match status" value="1"/>
</dbReference>
<keyword evidence="9" id="KW-1185">Reference proteome</keyword>
<organism evidence="8 9">
    <name type="scientific">Chrysolophus pictus</name>
    <name type="common">Golden pheasant</name>
    <name type="synonym">Phasianus pictus</name>
    <dbReference type="NCBI Taxonomy" id="9089"/>
    <lineage>
        <taxon>Eukaryota</taxon>
        <taxon>Metazoa</taxon>
        <taxon>Chordata</taxon>
        <taxon>Craniata</taxon>
        <taxon>Vertebrata</taxon>
        <taxon>Euteleostomi</taxon>
        <taxon>Archelosauria</taxon>
        <taxon>Archosauria</taxon>
        <taxon>Dinosauria</taxon>
        <taxon>Saurischia</taxon>
        <taxon>Theropoda</taxon>
        <taxon>Coelurosauria</taxon>
        <taxon>Aves</taxon>
        <taxon>Neognathae</taxon>
        <taxon>Galloanserae</taxon>
        <taxon>Galliformes</taxon>
        <taxon>Phasianidae</taxon>
        <taxon>Phasianinae</taxon>
        <taxon>Chrysolophus</taxon>
    </lineage>
</organism>
<proteinExistence type="inferred from homology"/>
<feature type="compositionally biased region" description="Polar residues" evidence="7">
    <location>
        <begin position="234"/>
        <end position="245"/>
    </location>
</feature>
<keyword evidence="3" id="KW-0677">Repeat</keyword>
<evidence type="ECO:0000256" key="1">
    <source>
        <dbReference type="ARBA" id="ARBA00004282"/>
    </source>
</evidence>
<evidence type="ECO:0000256" key="7">
    <source>
        <dbReference type="SAM" id="MobiDB-lite"/>
    </source>
</evidence>
<feature type="repeat" description="ARM" evidence="6">
    <location>
        <begin position="656"/>
        <end position="693"/>
    </location>
</feature>
<dbReference type="SMART" id="SM00185">
    <property type="entry name" value="ARM"/>
    <property type="match status" value="7"/>
</dbReference>